<dbReference type="InterPro" id="IPR001314">
    <property type="entry name" value="Peptidase_S1A"/>
</dbReference>
<keyword evidence="8" id="KW-0964">Secreted</keyword>
<keyword evidence="2 8" id="KW-0732">Signal</keyword>
<dbReference type="FunFam" id="2.40.10.10:FF:000028">
    <property type="entry name" value="Serine protease easter"/>
    <property type="match status" value="1"/>
</dbReference>
<keyword evidence="3 8" id="KW-0378">Hydrolase</keyword>
<evidence type="ECO:0000256" key="2">
    <source>
        <dbReference type="ARBA" id="ARBA00022729"/>
    </source>
</evidence>
<reference evidence="10" key="1">
    <citation type="submission" date="2023-10" db="EMBL/GenBank/DDBJ databases">
        <title>Genome assemblies of two species of porcelain crab, Petrolisthes cinctipes and Petrolisthes manimaculis (Anomura: Porcellanidae).</title>
        <authorList>
            <person name="Angst P."/>
        </authorList>
    </citation>
    <scope>NUCLEOTIDE SEQUENCE</scope>
    <source>
        <strain evidence="10">PB745_01</strain>
        <tissue evidence="10">Gill</tissue>
    </source>
</reference>
<protein>
    <recommendedName>
        <fullName evidence="8">CLIP domain-containing serine protease</fullName>
        <ecNumber evidence="8">3.4.21.-</ecNumber>
    </recommendedName>
</protein>
<feature type="chain" id="PRO_5041778286" description="CLIP domain-containing serine protease" evidence="8">
    <location>
        <begin position="27"/>
        <end position="354"/>
    </location>
</feature>
<keyword evidence="6" id="KW-0325">Glycoprotein</keyword>
<dbReference type="InterPro" id="IPR051487">
    <property type="entry name" value="Ser/Thr_Proteases_Immune/Dev"/>
</dbReference>
<dbReference type="InterPro" id="IPR001254">
    <property type="entry name" value="Trypsin_dom"/>
</dbReference>
<proteinExistence type="inferred from homology"/>
<organism evidence="10 11">
    <name type="scientific">Petrolisthes cinctipes</name>
    <name type="common">Flat porcelain crab</name>
    <dbReference type="NCBI Taxonomy" id="88211"/>
    <lineage>
        <taxon>Eukaryota</taxon>
        <taxon>Metazoa</taxon>
        <taxon>Ecdysozoa</taxon>
        <taxon>Arthropoda</taxon>
        <taxon>Crustacea</taxon>
        <taxon>Multicrustacea</taxon>
        <taxon>Malacostraca</taxon>
        <taxon>Eumalacostraca</taxon>
        <taxon>Eucarida</taxon>
        <taxon>Decapoda</taxon>
        <taxon>Pleocyemata</taxon>
        <taxon>Anomura</taxon>
        <taxon>Galatheoidea</taxon>
        <taxon>Porcellanidae</taxon>
        <taxon>Petrolisthes</taxon>
    </lineage>
</organism>
<evidence type="ECO:0000256" key="8">
    <source>
        <dbReference type="RuleBase" id="RU366078"/>
    </source>
</evidence>
<sequence>MYYRGKAAMQVTLLLILLLLLATTQGNINCPKPCVPVQECPRLSHLYSNPTPENIKNLMAATCTTQNKALQVCCPQNLLPSNCGQSLTSIRIQVLGSNEFTFGRYPWMAILGYTVPGVSELEFQCAGSVISERYILTAAHCIHPSAIGSRQLKVVRLGEWDLATEVDCVGSSQRQVCAPAVQDYAVESSVVHPHYNTRSLISDDIALIRVSRNIDFSLAKEWIQPVCLPPPNFNNEDISKATQVIVTGWSFSESDPTHRRMIEVSASSLDIHQCNTTYGGKLVKEQLCVSGQDGHNACGVEASSPLVITGPQSYRFIQVGLLSYGPAICDHSRFPEIFTSVSHYRNWIEENMRP</sequence>
<dbReference type="Gene3D" id="2.40.10.10">
    <property type="entry name" value="Trypsin-like serine proteases"/>
    <property type="match status" value="2"/>
</dbReference>
<dbReference type="PANTHER" id="PTHR24256">
    <property type="entry name" value="TRYPTASE-RELATED"/>
    <property type="match status" value="1"/>
</dbReference>
<dbReference type="GO" id="GO:0004252">
    <property type="term" value="F:serine-type endopeptidase activity"/>
    <property type="evidence" value="ECO:0007669"/>
    <property type="project" value="UniProtKB-UniRule"/>
</dbReference>
<evidence type="ECO:0000256" key="6">
    <source>
        <dbReference type="ARBA" id="ARBA00023180"/>
    </source>
</evidence>
<dbReference type="SUPFAM" id="SSF50494">
    <property type="entry name" value="Trypsin-like serine proteases"/>
    <property type="match status" value="1"/>
</dbReference>
<dbReference type="PRINTS" id="PR00722">
    <property type="entry name" value="CHYMOTRYPSIN"/>
</dbReference>
<dbReference type="InterPro" id="IPR009003">
    <property type="entry name" value="Peptidase_S1_PA"/>
</dbReference>
<evidence type="ECO:0000259" key="9">
    <source>
        <dbReference type="PROSITE" id="PS50240"/>
    </source>
</evidence>
<dbReference type="PROSITE" id="PS50240">
    <property type="entry name" value="TRYPSIN_DOM"/>
    <property type="match status" value="1"/>
</dbReference>
<evidence type="ECO:0000256" key="3">
    <source>
        <dbReference type="ARBA" id="ARBA00022801"/>
    </source>
</evidence>
<dbReference type="Pfam" id="PF00089">
    <property type="entry name" value="Trypsin"/>
    <property type="match status" value="1"/>
</dbReference>
<keyword evidence="5" id="KW-1015">Disulfide bond</keyword>
<feature type="signal peptide" evidence="8">
    <location>
        <begin position="1"/>
        <end position="26"/>
    </location>
</feature>
<dbReference type="Pfam" id="PF12032">
    <property type="entry name" value="CLIP"/>
    <property type="match status" value="1"/>
</dbReference>
<dbReference type="EMBL" id="JAWQEG010002987">
    <property type="protein sequence ID" value="KAK3868549.1"/>
    <property type="molecule type" value="Genomic_DNA"/>
</dbReference>
<dbReference type="InterPro" id="IPR043504">
    <property type="entry name" value="Peptidase_S1_PA_chymotrypsin"/>
</dbReference>
<name>A0AAE1F816_PETCI</name>
<evidence type="ECO:0000256" key="4">
    <source>
        <dbReference type="ARBA" id="ARBA00022825"/>
    </source>
</evidence>
<comment type="caution">
    <text evidence="10">The sequence shown here is derived from an EMBL/GenBank/DDBJ whole genome shotgun (WGS) entry which is preliminary data.</text>
</comment>
<dbReference type="Proteomes" id="UP001286313">
    <property type="component" value="Unassembled WGS sequence"/>
</dbReference>
<dbReference type="CDD" id="cd00190">
    <property type="entry name" value="Tryp_SPc"/>
    <property type="match status" value="1"/>
</dbReference>
<dbReference type="AlphaFoldDB" id="A0AAE1F816"/>
<evidence type="ECO:0000256" key="1">
    <source>
        <dbReference type="ARBA" id="ARBA00022670"/>
    </source>
</evidence>
<comment type="domain">
    <text evidence="8">The clip domain consists of 35-55 residues which are 'knitted' together usually by 3 conserved disulfide bonds forming a clip-like compact structure.</text>
</comment>
<gene>
    <name evidence="10" type="ORF">Pcinc_026069</name>
</gene>
<evidence type="ECO:0000256" key="5">
    <source>
        <dbReference type="ARBA" id="ARBA00023157"/>
    </source>
</evidence>
<dbReference type="Gene3D" id="3.30.1640.30">
    <property type="match status" value="1"/>
</dbReference>
<dbReference type="SMART" id="SM00020">
    <property type="entry name" value="Tryp_SPc"/>
    <property type="match status" value="1"/>
</dbReference>
<dbReference type="InterPro" id="IPR018114">
    <property type="entry name" value="TRYPSIN_HIS"/>
</dbReference>
<comment type="subcellular location">
    <subcellularLocation>
        <location evidence="8">Secreted</location>
    </subcellularLocation>
</comment>
<keyword evidence="4 8" id="KW-0720">Serine protease</keyword>
<dbReference type="InterPro" id="IPR022700">
    <property type="entry name" value="CLIP"/>
</dbReference>
<evidence type="ECO:0000256" key="7">
    <source>
        <dbReference type="ARBA" id="ARBA00024195"/>
    </source>
</evidence>
<feature type="domain" description="Peptidase S1" evidence="9">
    <location>
        <begin position="94"/>
        <end position="353"/>
    </location>
</feature>
<evidence type="ECO:0000313" key="11">
    <source>
        <dbReference type="Proteomes" id="UP001286313"/>
    </source>
</evidence>
<keyword evidence="11" id="KW-1185">Reference proteome</keyword>
<dbReference type="PROSITE" id="PS00134">
    <property type="entry name" value="TRYPSIN_HIS"/>
    <property type="match status" value="1"/>
</dbReference>
<evidence type="ECO:0000313" key="10">
    <source>
        <dbReference type="EMBL" id="KAK3868549.1"/>
    </source>
</evidence>
<dbReference type="InterPro" id="IPR038565">
    <property type="entry name" value="CLIP_sf"/>
</dbReference>
<comment type="similarity">
    <text evidence="7 8">Belongs to the peptidase S1 family. CLIP subfamily.</text>
</comment>
<dbReference type="GO" id="GO:0005576">
    <property type="term" value="C:extracellular region"/>
    <property type="evidence" value="ECO:0007669"/>
    <property type="project" value="UniProtKB-SubCell"/>
</dbReference>
<keyword evidence="1 8" id="KW-0645">Protease</keyword>
<dbReference type="EC" id="3.4.21.-" evidence="8"/>
<accession>A0AAE1F816</accession>
<dbReference type="GO" id="GO:0006508">
    <property type="term" value="P:proteolysis"/>
    <property type="evidence" value="ECO:0007669"/>
    <property type="project" value="UniProtKB-KW"/>
</dbReference>